<proteinExistence type="predicted"/>
<keyword evidence="2" id="KW-1185">Reference proteome</keyword>
<comment type="caution">
    <text evidence="1">The sequence shown here is derived from an EMBL/GenBank/DDBJ whole genome shotgun (WGS) entry which is preliminary data.</text>
</comment>
<dbReference type="RefSeq" id="WP_378938505.1">
    <property type="nucleotide sequence ID" value="NZ_JBHLVO010000033.1"/>
</dbReference>
<sequence>MEFELISNESAIPCLVVADPDNGRYMIRDADTSGEVFNSNEELLQWVKKNWSADDFKNKNHYNFMLASLNQASM</sequence>
<dbReference type="EMBL" id="JBHLVO010000033">
    <property type="protein sequence ID" value="MFC0274352.1"/>
    <property type="molecule type" value="Genomic_DNA"/>
</dbReference>
<dbReference type="Proteomes" id="UP001589854">
    <property type="component" value="Unassembled WGS sequence"/>
</dbReference>
<protein>
    <recommendedName>
        <fullName evidence="3">Threonine dehydratase</fullName>
    </recommendedName>
</protein>
<gene>
    <name evidence="1" type="ORF">ACFFIX_23680</name>
</gene>
<accession>A0ABV6GKZ0</accession>
<reference evidence="1 2" key="1">
    <citation type="submission" date="2024-09" db="EMBL/GenBank/DDBJ databases">
        <authorList>
            <person name="Sun Q."/>
            <person name="Mori K."/>
        </authorList>
    </citation>
    <scope>NUCLEOTIDE SEQUENCE [LARGE SCALE GENOMIC DNA]</scope>
    <source>
        <strain evidence="1 2">CCM 7228</strain>
    </source>
</reference>
<organism evidence="1 2">
    <name type="scientific">Metabacillus herbersteinensis</name>
    <dbReference type="NCBI Taxonomy" id="283816"/>
    <lineage>
        <taxon>Bacteria</taxon>
        <taxon>Bacillati</taxon>
        <taxon>Bacillota</taxon>
        <taxon>Bacilli</taxon>
        <taxon>Bacillales</taxon>
        <taxon>Bacillaceae</taxon>
        <taxon>Metabacillus</taxon>
    </lineage>
</organism>
<evidence type="ECO:0008006" key="3">
    <source>
        <dbReference type="Google" id="ProtNLM"/>
    </source>
</evidence>
<name>A0ABV6GKZ0_9BACI</name>
<evidence type="ECO:0000313" key="1">
    <source>
        <dbReference type="EMBL" id="MFC0274352.1"/>
    </source>
</evidence>
<evidence type="ECO:0000313" key="2">
    <source>
        <dbReference type="Proteomes" id="UP001589854"/>
    </source>
</evidence>